<evidence type="ECO:0000256" key="5">
    <source>
        <dbReference type="ARBA" id="ARBA00023237"/>
    </source>
</evidence>
<comment type="subcellular location">
    <subcellularLocation>
        <location evidence="1">Cell outer membrane</location>
    </subcellularLocation>
</comment>
<keyword evidence="5" id="KW-0998">Cell outer membrane</keyword>
<evidence type="ECO:0000256" key="4">
    <source>
        <dbReference type="ARBA" id="ARBA00023136"/>
    </source>
</evidence>
<organism evidence="8 9">
    <name type="scientific">Anseongella ginsenosidimutans</name>
    <dbReference type="NCBI Taxonomy" id="496056"/>
    <lineage>
        <taxon>Bacteria</taxon>
        <taxon>Pseudomonadati</taxon>
        <taxon>Bacteroidota</taxon>
        <taxon>Sphingobacteriia</taxon>
        <taxon>Sphingobacteriales</taxon>
        <taxon>Sphingobacteriaceae</taxon>
        <taxon>Anseongella</taxon>
    </lineage>
</organism>
<keyword evidence="4" id="KW-0472">Membrane</keyword>
<dbReference type="GO" id="GO:0009279">
    <property type="term" value="C:cell outer membrane"/>
    <property type="evidence" value="ECO:0007669"/>
    <property type="project" value="UniProtKB-SubCell"/>
</dbReference>
<comment type="similarity">
    <text evidence="2">Belongs to the SusD family.</text>
</comment>
<name>A0A4R3KVD5_9SPHI</name>
<dbReference type="Proteomes" id="UP000295807">
    <property type="component" value="Unassembled WGS sequence"/>
</dbReference>
<dbReference type="Pfam" id="PF14322">
    <property type="entry name" value="SusD-like_3"/>
    <property type="match status" value="1"/>
</dbReference>
<accession>A0A4R3KVD5</accession>
<comment type="caution">
    <text evidence="8">The sequence shown here is derived from an EMBL/GenBank/DDBJ whole genome shotgun (WGS) entry which is preliminary data.</text>
</comment>
<dbReference type="Gene3D" id="1.25.40.390">
    <property type="match status" value="1"/>
</dbReference>
<evidence type="ECO:0000259" key="7">
    <source>
        <dbReference type="Pfam" id="PF14322"/>
    </source>
</evidence>
<dbReference type="RefSeq" id="WP_132128546.1">
    <property type="nucleotide sequence ID" value="NZ_CP042432.1"/>
</dbReference>
<gene>
    <name evidence="8" type="ORF">EDD80_103193</name>
</gene>
<dbReference type="Pfam" id="PF07980">
    <property type="entry name" value="SusD_RagB"/>
    <property type="match status" value="1"/>
</dbReference>
<dbReference type="AlphaFoldDB" id="A0A4R3KVD5"/>
<dbReference type="PROSITE" id="PS51257">
    <property type="entry name" value="PROKAR_LIPOPROTEIN"/>
    <property type="match status" value="1"/>
</dbReference>
<dbReference type="SUPFAM" id="SSF48452">
    <property type="entry name" value="TPR-like"/>
    <property type="match status" value="1"/>
</dbReference>
<dbReference type="InterPro" id="IPR033985">
    <property type="entry name" value="SusD-like_N"/>
</dbReference>
<feature type="domain" description="SusD-like N-terminal" evidence="7">
    <location>
        <begin position="87"/>
        <end position="209"/>
    </location>
</feature>
<evidence type="ECO:0000256" key="3">
    <source>
        <dbReference type="ARBA" id="ARBA00022729"/>
    </source>
</evidence>
<protein>
    <submittedName>
        <fullName evidence="8">Putative outer membrane starch-binding protein</fullName>
    </submittedName>
</protein>
<dbReference type="InterPro" id="IPR011990">
    <property type="entry name" value="TPR-like_helical_dom_sf"/>
</dbReference>
<reference evidence="8 9" key="1">
    <citation type="submission" date="2019-03" db="EMBL/GenBank/DDBJ databases">
        <title>Genomic Encyclopedia of Type Strains, Phase IV (KMG-IV): sequencing the most valuable type-strain genomes for metagenomic binning, comparative biology and taxonomic classification.</title>
        <authorList>
            <person name="Goeker M."/>
        </authorList>
    </citation>
    <scope>NUCLEOTIDE SEQUENCE [LARGE SCALE GENOMIC DNA]</scope>
    <source>
        <strain evidence="8 9">DSM 21100</strain>
    </source>
</reference>
<proteinExistence type="inferred from homology"/>
<dbReference type="InterPro" id="IPR012944">
    <property type="entry name" value="SusD_RagB_dom"/>
</dbReference>
<evidence type="ECO:0000256" key="1">
    <source>
        <dbReference type="ARBA" id="ARBA00004442"/>
    </source>
</evidence>
<keyword evidence="9" id="KW-1185">Reference proteome</keyword>
<evidence type="ECO:0000256" key="2">
    <source>
        <dbReference type="ARBA" id="ARBA00006275"/>
    </source>
</evidence>
<dbReference type="EMBL" id="SMAD01000003">
    <property type="protein sequence ID" value="TCS88329.1"/>
    <property type="molecule type" value="Genomic_DNA"/>
</dbReference>
<sequence>MKKPAIFLSLLLMFSSCENLLEENPKAVAIENFYNTAEELETAVNAIYVPLRSVRAEQICILDAHTDWGYGRGSRAQYNDFAGLNTTNINTAGGRWRSFYLGIRNANLVIAHAPAATSISPEDLAQNIAEAKFLRAWAYFDLVRNWGGVPLRTEENLEETDVERSSAEAVYELILADLAEAEAGLPDEPKHVGRPSKVVAKTLLADVYLTLGRYEEARDKADEVIQSGKFALVPVSSFEDFQQDIFGPEIVTSTEEVFYMKFSREQGQGNYILWILNHPSTGLYNYGGAYAHYSDASNPFFIEWDDNDIRKQLWDQIDFGISPTTLVSKKYVDQKAVSNDGSGNDLPIYRYAEVLLLFAEAESRVSGGPTPAAVEALNKVHRRAYGYDPESASPVDFNIADYNAETFIELVLQERAYEFQFEGKRWLDLKRTGKAAEMISKYKGLSIAEAHYLWPIPIDELNFNNAMDPATDQNPGY</sequence>
<evidence type="ECO:0000313" key="9">
    <source>
        <dbReference type="Proteomes" id="UP000295807"/>
    </source>
</evidence>
<evidence type="ECO:0000259" key="6">
    <source>
        <dbReference type="Pfam" id="PF07980"/>
    </source>
</evidence>
<keyword evidence="3" id="KW-0732">Signal</keyword>
<feature type="domain" description="RagB/SusD" evidence="6">
    <location>
        <begin position="316"/>
        <end position="477"/>
    </location>
</feature>
<dbReference type="OrthoDB" id="5694214at2"/>
<evidence type="ECO:0000313" key="8">
    <source>
        <dbReference type="EMBL" id="TCS88329.1"/>
    </source>
</evidence>
<dbReference type="CDD" id="cd08977">
    <property type="entry name" value="SusD"/>
    <property type="match status" value="1"/>
</dbReference>